<comment type="caution">
    <text evidence="3">The sequence shown here is derived from an EMBL/GenBank/DDBJ whole genome shotgun (WGS) entry which is preliminary data.</text>
</comment>
<dbReference type="EMBL" id="JACHMG010000001">
    <property type="protein sequence ID" value="MBB4689844.1"/>
    <property type="molecule type" value="Genomic_DNA"/>
</dbReference>
<gene>
    <name evidence="3" type="ORF">BJY18_007329</name>
</gene>
<dbReference type="AlphaFoldDB" id="A0A840J8M3"/>
<organism evidence="3 4">
    <name type="scientific">Amycolatopsis jiangsuensis</name>
    <dbReference type="NCBI Taxonomy" id="1181879"/>
    <lineage>
        <taxon>Bacteria</taxon>
        <taxon>Bacillati</taxon>
        <taxon>Actinomycetota</taxon>
        <taxon>Actinomycetes</taxon>
        <taxon>Pseudonocardiales</taxon>
        <taxon>Pseudonocardiaceae</taxon>
        <taxon>Amycolatopsis</taxon>
    </lineage>
</organism>
<evidence type="ECO:0000256" key="1">
    <source>
        <dbReference type="SAM" id="MobiDB-lite"/>
    </source>
</evidence>
<evidence type="ECO:0000313" key="3">
    <source>
        <dbReference type="EMBL" id="MBB4689844.1"/>
    </source>
</evidence>
<keyword evidence="4" id="KW-1185">Reference proteome</keyword>
<dbReference type="Proteomes" id="UP000581769">
    <property type="component" value="Unassembled WGS sequence"/>
</dbReference>
<sequence>MGIIRKSLMVGTGGVVRGSSKKQRVAKAQLKELRKQTSMMDASGSSTGYPAGSIGDLLAKRKQRNAEPVQPQAPAPGWYPSPNQQGQLQWWDGATWVESFAPAPQ</sequence>
<reference evidence="3 4" key="1">
    <citation type="submission" date="2020-08" db="EMBL/GenBank/DDBJ databases">
        <title>Sequencing the genomes of 1000 actinobacteria strains.</title>
        <authorList>
            <person name="Klenk H.-P."/>
        </authorList>
    </citation>
    <scope>NUCLEOTIDE SEQUENCE [LARGE SCALE GENOMIC DNA]</scope>
    <source>
        <strain evidence="3 4">DSM 45859</strain>
    </source>
</reference>
<protein>
    <recommendedName>
        <fullName evidence="2">DUF2510 domain-containing protein</fullName>
    </recommendedName>
</protein>
<dbReference type="RefSeq" id="WP_184784305.1">
    <property type="nucleotide sequence ID" value="NZ_JACHMG010000001.1"/>
</dbReference>
<feature type="region of interest" description="Disordered" evidence="1">
    <location>
        <begin position="33"/>
        <end position="86"/>
    </location>
</feature>
<dbReference type="Pfam" id="PF10708">
    <property type="entry name" value="DUF2510"/>
    <property type="match status" value="1"/>
</dbReference>
<evidence type="ECO:0000313" key="4">
    <source>
        <dbReference type="Proteomes" id="UP000581769"/>
    </source>
</evidence>
<evidence type="ECO:0000259" key="2">
    <source>
        <dbReference type="Pfam" id="PF10708"/>
    </source>
</evidence>
<accession>A0A840J8M3</accession>
<feature type="domain" description="DUF2510" evidence="2">
    <location>
        <begin position="76"/>
        <end position="105"/>
    </location>
</feature>
<name>A0A840J8M3_9PSEU</name>
<dbReference type="InterPro" id="IPR018929">
    <property type="entry name" value="DUF2510"/>
</dbReference>
<feature type="compositionally biased region" description="Polar residues" evidence="1">
    <location>
        <begin position="36"/>
        <end position="48"/>
    </location>
</feature>
<proteinExistence type="predicted"/>